<reference evidence="3" key="1">
    <citation type="submission" date="2013-02" db="EMBL/GenBank/DDBJ databases">
        <authorList>
            <consortium name="The Broad Institute Genome Sequencing Platform"/>
            <person name="Cuomo C."/>
            <person name="Becnel J."/>
            <person name="Sanscrainte N."/>
            <person name="Walker B."/>
            <person name="Young S.K."/>
            <person name="Zeng Q."/>
            <person name="Gargeya S."/>
            <person name="Fitzgerald M."/>
            <person name="Haas B."/>
            <person name="Abouelleil A."/>
            <person name="Alvarado L."/>
            <person name="Arachchi H.M."/>
            <person name="Berlin A.M."/>
            <person name="Chapman S.B."/>
            <person name="Dewar J."/>
            <person name="Goldberg J."/>
            <person name="Griggs A."/>
            <person name="Gujja S."/>
            <person name="Hansen M."/>
            <person name="Howarth C."/>
            <person name="Imamovic A."/>
            <person name="Larimer J."/>
            <person name="McCowan C."/>
            <person name="Murphy C."/>
            <person name="Neiman D."/>
            <person name="Pearson M."/>
            <person name="Priest M."/>
            <person name="Roberts A."/>
            <person name="Saif S."/>
            <person name="Shea T."/>
            <person name="Sisk P."/>
            <person name="Sykes S."/>
            <person name="Wortman J."/>
            <person name="Nusbaum C."/>
            <person name="Birren B."/>
        </authorList>
    </citation>
    <scope>NUCLEOTIDE SEQUENCE [LARGE SCALE GENOMIC DNA]</scope>
    <source>
        <strain evidence="3">PRA339</strain>
    </source>
</reference>
<keyword evidence="3" id="KW-1185">Reference proteome</keyword>
<protein>
    <recommendedName>
        <fullName evidence="1">ISXO2-like transposase domain-containing protein</fullName>
    </recommendedName>
</protein>
<dbReference type="PANTHER" id="PTHR47163">
    <property type="entry name" value="DDE_TNP_IS1595 DOMAIN-CONTAINING PROTEIN"/>
    <property type="match status" value="1"/>
</dbReference>
<feature type="domain" description="ISXO2-like transposase" evidence="1">
    <location>
        <begin position="126"/>
        <end position="268"/>
    </location>
</feature>
<dbReference type="Proteomes" id="UP000030655">
    <property type="component" value="Unassembled WGS sequence"/>
</dbReference>
<dbReference type="STRING" id="1288291.A0A059EZ41"/>
<dbReference type="InterPro" id="IPR053164">
    <property type="entry name" value="IS1016-like_transposase"/>
</dbReference>
<dbReference type="SMART" id="SM01126">
    <property type="entry name" value="DDE_Tnp_IS1595"/>
    <property type="match status" value="1"/>
</dbReference>
<name>A0A059EZ41_9MICR</name>
<dbReference type="Pfam" id="PF12762">
    <property type="entry name" value="DDE_Tnp_IS1595"/>
    <property type="match status" value="1"/>
</dbReference>
<proteinExistence type="predicted"/>
<reference evidence="2 3" key="2">
    <citation type="submission" date="2014-03" db="EMBL/GenBank/DDBJ databases">
        <title>The Genome Sequence of Anncaliia algerae insect isolate PRA339.</title>
        <authorList>
            <consortium name="The Broad Institute Genome Sequencing Platform"/>
            <consortium name="The Broad Institute Genome Sequencing Center for Infectious Disease"/>
            <person name="Cuomo C."/>
            <person name="Becnel J."/>
            <person name="Sanscrainte N."/>
            <person name="Walker B."/>
            <person name="Young S.K."/>
            <person name="Zeng Q."/>
            <person name="Gargeya S."/>
            <person name="Fitzgerald M."/>
            <person name="Haas B."/>
            <person name="Abouelleil A."/>
            <person name="Alvarado L."/>
            <person name="Arachchi H.M."/>
            <person name="Berlin A.M."/>
            <person name="Chapman S.B."/>
            <person name="Dewar J."/>
            <person name="Goldberg J."/>
            <person name="Griggs A."/>
            <person name="Gujja S."/>
            <person name="Hansen M."/>
            <person name="Howarth C."/>
            <person name="Imamovic A."/>
            <person name="Larimer J."/>
            <person name="McCowan C."/>
            <person name="Murphy C."/>
            <person name="Neiman D."/>
            <person name="Pearson M."/>
            <person name="Priest M."/>
            <person name="Roberts A."/>
            <person name="Saif S."/>
            <person name="Shea T."/>
            <person name="Sisk P."/>
            <person name="Sykes S."/>
            <person name="Wortman J."/>
            <person name="Nusbaum C."/>
            <person name="Birren B."/>
        </authorList>
    </citation>
    <scope>NUCLEOTIDE SEQUENCE [LARGE SCALE GENOMIC DNA]</scope>
    <source>
        <strain evidence="2 3">PRA339</strain>
    </source>
</reference>
<accession>A0A059EZ41</accession>
<dbReference type="OrthoDB" id="5598606at2759"/>
<evidence type="ECO:0000313" key="2">
    <source>
        <dbReference type="EMBL" id="KCZ80112.1"/>
    </source>
</evidence>
<dbReference type="EMBL" id="KK365203">
    <property type="protein sequence ID" value="KCZ80112.1"/>
    <property type="molecule type" value="Genomic_DNA"/>
</dbReference>
<organism evidence="2 3">
    <name type="scientific">Anncaliia algerae PRA339</name>
    <dbReference type="NCBI Taxonomy" id="1288291"/>
    <lineage>
        <taxon>Eukaryota</taxon>
        <taxon>Fungi</taxon>
        <taxon>Fungi incertae sedis</taxon>
        <taxon>Microsporidia</taxon>
        <taxon>Tubulinosematoidea</taxon>
        <taxon>Tubulinosematidae</taxon>
        <taxon>Anncaliia</taxon>
    </lineage>
</organism>
<dbReference type="AlphaFoldDB" id="A0A059EZ41"/>
<gene>
    <name evidence="2" type="ORF">H312_02496</name>
</gene>
<evidence type="ECO:0000259" key="1">
    <source>
        <dbReference type="SMART" id="SM01126"/>
    </source>
</evidence>
<dbReference type="HOGENOM" id="CLU_044348_0_0_1"/>
<evidence type="ECO:0000313" key="3">
    <source>
        <dbReference type="Proteomes" id="UP000030655"/>
    </source>
</evidence>
<dbReference type="InterPro" id="IPR024445">
    <property type="entry name" value="Tnp_ISXO2-like"/>
</dbReference>
<dbReference type="NCBIfam" id="NF033547">
    <property type="entry name" value="transpos_IS1595"/>
    <property type="match status" value="1"/>
</dbReference>
<sequence length="282" mass="32991">MFPTLKNLSTILFDEENAKKLILERLNSRVINTCPEDGSTLTKIEDFRYKCNKKSHRKIYSILKDTIFENKSMKFSEILLVIYLWCTKSKQDAIIKMTGHSDKTISKIFNKVKALIYYSLKDDDMKIGGEGVVVELDESKFGKRKYNRGHRVEGAWVFGGVERTPERRCFLFVVEKRDAATLNEIIKKCVLPGSIVITDGWKGYNFLRNDLNYHHYFVNHSISFITMEGHHTNTIEGTWNGIKLNIPVRHRTKLFLQNDLFEFIWRRQNKNNIWEAALDLVS</sequence>
<dbReference type="VEuPathDB" id="MicrosporidiaDB:H312_02496"/>
<dbReference type="PANTHER" id="PTHR47163:SF2">
    <property type="entry name" value="SI:DKEY-17M8.2"/>
    <property type="match status" value="1"/>
</dbReference>